<evidence type="ECO:0000313" key="2">
    <source>
        <dbReference type="Proteomes" id="UP000191554"/>
    </source>
</evidence>
<reference evidence="1 2" key="1">
    <citation type="submission" date="2017-03" db="EMBL/GenBank/DDBJ databases">
        <title>Genome sequence of Clostridium hungatei DSM 14427.</title>
        <authorList>
            <person name="Poehlein A."/>
            <person name="Daniel R."/>
        </authorList>
    </citation>
    <scope>NUCLEOTIDE SEQUENCE [LARGE SCALE GENOMIC DNA]</scope>
    <source>
        <strain evidence="1 2">DSM 14427</strain>
    </source>
</reference>
<keyword evidence="2" id="KW-1185">Reference proteome</keyword>
<proteinExistence type="predicted"/>
<dbReference type="AlphaFoldDB" id="A0A1V4SIV0"/>
<sequence>MRKLAKLIIIPVLIGVIVELTTHLISQQFKGFFNMDQYSQQNIVINGSTALSSTNAKDLQIKNRTDSTNKSQPEEATDSNEVIIKEGETFADKDSGIVIAVKNIYRNSVDINFTSSQESSHTKWIDLGDVITTENKGYLYKVIFKEISGGNYYIKITFTKEEINSPVPAESKSVLDTIVGKYEGTCTGFNDVDGIEIDIYLTDKDTAEAKLYFIGDTVIPSLQPIACLMKTEYDSANKTLLLTGYQWINAYNGLLVDLKCKLDNKTLSGDIFAGSNFPAQDAGKKIGDFTAVKK</sequence>
<evidence type="ECO:0000313" key="1">
    <source>
        <dbReference type="EMBL" id="OPX43822.1"/>
    </source>
</evidence>
<dbReference type="Proteomes" id="UP000191554">
    <property type="component" value="Unassembled WGS sequence"/>
</dbReference>
<dbReference type="RefSeq" id="WP_080064737.1">
    <property type="nucleotide sequence ID" value="NZ_MZGX01000014.1"/>
</dbReference>
<dbReference type="EMBL" id="MZGX01000014">
    <property type="protein sequence ID" value="OPX43822.1"/>
    <property type="molecule type" value="Genomic_DNA"/>
</dbReference>
<comment type="caution">
    <text evidence="1">The sequence shown here is derived from an EMBL/GenBank/DDBJ whole genome shotgun (WGS) entry which is preliminary data.</text>
</comment>
<accession>A0A1V4SIV0</accession>
<protein>
    <submittedName>
        <fullName evidence="1">Uncharacterized protein</fullName>
    </submittedName>
</protein>
<gene>
    <name evidence="1" type="ORF">CLHUN_23030</name>
</gene>
<organism evidence="1 2">
    <name type="scientific">Ruminiclostridium hungatei</name>
    <name type="common">Clostridium hungatei</name>
    <dbReference type="NCBI Taxonomy" id="48256"/>
    <lineage>
        <taxon>Bacteria</taxon>
        <taxon>Bacillati</taxon>
        <taxon>Bacillota</taxon>
        <taxon>Clostridia</taxon>
        <taxon>Eubacteriales</taxon>
        <taxon>Oscillospiraceae</taxon>
        <taxon>Ruminiclostridium</taxon>
    </lineage>
</organism>
<name>A0A1V4SIV0_RUMHU</name>